<dbReference type="Pfam" id="PF00582">
    <property type="entry name" value="Usp"/>
    <property type="match status" value="1"/>
</dbReference>
<evidence type="ECO:0000313" key="3">
    <source>
        <dbReference type="EMBL" id="KIA90696.1"/>
    </source>
</evidence>
<proteinExistence type="inferred from homology"/>
<dbReference type="Proteomes" id="UP000031473">
    <property type="component" value="Unassembled WGS sequence"/>
</dbReference>
<name>A0A0C1D1I8_9FLAO</name>
<dbReference type="PANTHER" id="PTHR46268">
    <property type="entry name" value="STRESS RESPONSE PROTEIN NHAX"/>
    <property type="match status" value="1"/>
</dbReference>
<dbReference type="CDD" id="cd00293">
    <property type="entry name" value="USP-like"/>
    <property type="match status" value="1"/>
</dbReference>
<dbReference type="InterPro" id="IPR006016">
    <property type="entry name" value="UspA"/>
</dbReference>
<accession>A0A0C1D1I8</accession>
<comment type="similarity">
    <text evidence="1">Belongs to the universal stress protein A family.</text>
</comment>
<evidence type="ECO:0000256" key="1">
    <source>
        <dbReference type="ARBA" id="ARBA00008791"/>
    </source>
</evidence>
<dbReference type="STRING" id="266749.SAMN05421876_10190"/>
<keyword evidence="4" id="KW-1185">Reference proteome</keyword>
<dbReference type="InterPro" id="IPR014729">
    <property type="entry name" value="Rossmann-like_a/b/a_fold"/>
</dbReference>
<dbReference type="OrthoDB" id="9788959at2"/>
<dbReference type="AlphaFoldDB" id="A0A0C1D1I8"/>
<evidence type="ECO:0000259" key="2">
    <source>
        <dbReference type="Pfam" id="PF00582"/>
    </source>
</evidence>
<dbReference type="PANTHER" id="PTHR46268:SF6">
    <property type="entry name" value="UNIVERSAL STRESS PROTEIN UP12"/>
    <property type="match status" value="1"/>
</dbReference>
<protein>
    <recommendedName>
        <fullName evidence="2">UspA domain-containing protein</fullName>
    </recommendedName>
</protein>
<gene>
    <name evidence="3" type="ORF">OA86_02145</name>
</gene>
<organism evidence="3 4">
    <name type="scientific">Kaistella jeonii</name>
    <dbReference type="NCBI Taxonomy" id="266749"/>
    <lineage>
        <taxon>Bacteria</taxon>
        <taxon>Pseudomonadati</taxon>
        <taxon>Bacteroidota</taxon>
        <taxon>Flavobacteriia</taxon>
        <taxon>Flavobacteriales</taxon>
        <taxon>Weeksellaceae</taxon>
        <taxon>Chryseobacterium group</taxon>
        <taxon>Kaistella</taxon>
    </lineage>
</organism>
<sequence length="303" mass="34346">MQMRTEINTLLIPVDFSDKSKNALKVAAKMALRHQAKLIITHIVQTYTMIDHGGKQVIGSQTVQHNIEAAEIKLEKLRIRLYEKYNLNIETKISTQNIVDTINDFVNSEKVDVVVMGTSGRQKMKQFILGSNSYNVLLHSNCSVLLVPENFKKTSFKKILFPVRVQHELHQKADISMLLANKNEGGINLLGVGKPNQLIDVRKAYMEMKKNLLLKSAVYISEFQLSHDNAEIICKAAKEKNSDIILLADQDEDSWKSFMGDNFFKKMINKSDIPLFIVKPKLKKLNNKTESVAGYDLTMPIPG</sequence>
<dbReference type="SUPFAM" id="SSF52402">
    <property type="entry name" value="Adenine nucleotide alpha hydrolases-like"/>
    <property type="match status" value="2"/>
</dbReference>
<feature type="domain" description="UspA" evidence="2">
    <location>
        <begin position="8"/>
        <end position="148"/>
    </location>
</feature>
<reference evidence="3 4" key="1">
    <citation type="submission" date="2014-10" db="EMBL/GenBank/DDBJ databases">
        <title>Kaistella jeonii genome.</title>
        <authorList>
            <person name="Clayton J.T."/>
            <person name="Newman J.D."/>
        </authorList>
    </citation>
    <scope>NUCLEOTIDE SEQUENCE [LARGE SCALE GENOMIC DNA]</scope>
    <source>
        <strain evidence="3 4">DSM 17048</strain>
    </source>
</reference>
<comment type="caution">
    <text evidence="3">The sequence shown here is derived from an EMBL/GenBank/DDBJ whole genome shotgun (WGS) entry which is preliminary data.</text>
</comment>
<dbReference type="Gene3D" id="3.40.50.620">
    <property type="entry name" value="HUPs"/>
    <property type="match status" value="2"/>
</dbReference>
<evidence type="ECO:0000313" key="4">
    <source>
        <dbReference type="Proteomes" id="UP000031473"/>
    </source>
</evidence>
<dbReference type="EMBL" id="JSYL01000001">
    <property type="protein sequence ID" value="KIA90696.1"/>
    <property type="molecule type" value="Genomic_DNA"/>
</dbReference>
<dbReference type="InterPro" id="IPR006015">
    <property type="entry name" value="Universal_stress_UspA"/>
</dbReference>
<dbReference type="PRINTS" id="PR01438">
    <property type="entry name" value="UNVRSLSTRESS"/>
</dbReference>